<evidence type="ECO:0000313" key="2">
    <source>
        <dbReference type="Proteomes" id="UP000319783"/>
    </source>
</evidence>
<dbReference type="EMBL" id="SULG01000013">
    <property type="protein sequence ID" value="TLD42756.1"/>
    <property type="molecule type" value="Genomic_DNA"/>
</dbReference>
<reference evidence="1 2" key="1">
    <citation type="submission" date="2019-04" db="EMBL/GenBank/DDBJ databases">
        <title>Genome of a novel bacterium Candidatus Jettenia ecosi reconstructed from metagenome of an anammox bioreactor.</title>
        <authorList>
            <person name="Mardanov A.V."/>
            <person name="Beletsky A.V."/>
            <person name="Ravin N.V."/>
            <person name="Botchkova E.A."/>
            <person name="Litti Y.V."/>
            <person name="Nozhevnikova A.N."/>
        </authorList>
    </citation>
    <scope>NUCLEOTIDE SEQUENCE [LARGE SCALE GENOMIC DNA]</scope>
    <source>
        <strain evidence="1">J2</strain>
    </source>
</reference>
<protein>
    <submittedName>
        <fullName evidence="1">Uncharacterized protein</fullName>
    </submittedName>
</protein>
<evidence type="ECO:0000313" key="1">
    <source>
        <dbReference type="EMBL" id="TLD42756.1"/>
    </source>
</evidence>
<proteinExistence type="predicted"/>
<gene>
    <name evidence="1" type="ORF">JETT_0890</name>
</gene>
<dbReference type="AlphaFoldDB" id="A0A533QDC5"/>
<sequence>MVYGPGAMVVRAWYIEKPLKKKCLFALNAIIIFGYQVKTD</sequence>
<name>A0A533QDC5_9BACT</name>
<comment type="caution">
    <text evidence="1">The sequence shown here is derived from an EMBL/GenBank/DDBJ whole genome shotgun (WGS) entry which is preliminary data.</text>
</comment>
<accession>A0A533QDC5</accession>
<dbReference type="Proteomes" id="UP000319783">
    <property type="component" value="Unassembled WGS sequence"/>
</dbReference>
<organism evidence="1 2">
    <name type="scientific">Candidatus Jettenia ecosi</name>
    <dbReference type="NCBI Taxonomy" id="2494326"/>
    <lineage>
        <taxon>Bacteria</taxon>
        <taxon>Pseudomonadati</taxon>
        <taxon>Planctomycetota</taxon>
        <taxon>Candidatus Brocadiia</taxon>
        <taxon>Candidatus Brocadiales</taxon>
        <taxon>Candidatus Brocadiaceae</taxon>
        <taxon>Candidatus Jettenia</taxon>
    </lineage>
</organism>